<sequence length="310" mass="33811">MGHWTKAAQRMIAEHGWAVLVTVCGIYGSIPREAGTKMLVGPTAIAGTIGGGALEHLVIEQARHMGHAATPQVRQMDIPLGPKMRQCCGGRVELLLERLDGKYLDLMTAIAAAEESDQPSRLVTLLTGDRPRKEIMTAAFFITPEKTDEHFTEPLGDRHTPLYIFGAGHVGRAIICRMAGLPFRIIWVDKRQDIFPESIPDNVDICHTSSSVEIVRQATAGAAYLVMTHSHQIDFAVTAAILARNDAAYCGLIGSETKKNRFLKRFREEEGLSQSQCDQLTCPIGLASLSGKAPEIIAIGTIAQLLQKFD</sequence>
<dbReference type="PANTHER" id="PTHR30388">
    <property type="entry name" value="ALDEHYDE OXIDOREDUCTASE MOLYBDENUM COFACTOR ASSEMBLY PROTEIN"/>
    <property type="match status" value="1"/>
</dbReference>
<organism evidence="3">
    <name type="scientific">hydrothermal vent metagenome</name>
    <dbReference type="NCBI Taxonomy" id="652676"/>
    <lineage>
        <taxon>unclassified sequences</taxon>
        <taxon>metagenomes</taxon>
        <taxon>ecological metagenomes</taxon>
    </lineage>
</organism>
<dbReference type="InterPro" id="IPR014308">
    <property type="entry name" value="Xanthine_DH_XdhC"/>
</dbReference>
<accession>A0A3B0S914</accession>
<proteinExistence type="predicted"/>
<dbReference type="InterPro" id="IPR027051">
    <property type="entry name" value="XdhC_Rossmann_dom"/>
</dbReference>
<dbReference type="PANTHER" id="PTHR30388:SF6">
    <property type="entry name" value="XANTHINE DEHYDROGENASE SUBUNIT A-RELATED"/>
    <property type="match status" value="1"/>
</dbReference>
<dbReference type="Pfam" id="PF02625">
    <property type="entry name" value="XdhC_CoxI"/>
    <property type="match status" value="1"/>
</dbReference>
<feature type="domain" description="XdhC Rossmann" evidence="2">
    <location>
        <begin position="162"/>
        <end position="305"/>
    </location>
</feature>
<dbReference type="EMBL" id="UOEJ01000087">
    <property type="protein sequence ID" value="VAV97366.1"/>
    <property type="molecule type" value="Genomic_DNA"/>
</dbReference>
<dbReference type="InterPro" id="IPR052698">
    <property type="entry name" value="MoCofactor_Util/Proc"/>
</dbReference>
<evidence type="ECO:0000259" key="1">
    <source>
        <dbReference type="Pfam" id="PF02625"/>
    </source>
</evidence>
<dbReference type="InterPro" id="IPR036291">
    <property type="entry name" value="NAD(P)-bd_dom_sf"/>
</dbReference>
<dbReference type="InterPro" id="IPR003777">
    <property type="entry name" value="XdhC_CoxI"/>
</dbReference>
<dbReference type="SUPFAM" id="SSF51735">
    <property type="entry name" value="NAD(P)-binding Rossmann-fold domains"/>
    <property type="match status" value="1"/>
</dbReference>
<reference evidence="3" key="1">
    <citation type="submission" date="2018-06" db="EMBL/GenBank/DDBJ databases">
        <authorList>
            <person name="Zhirakovskaya E."/>
        </authorList>
    </citation>
    <scope>NUCLEOTIDE SEQUENCE</scope>
</reference>
<dbReference type="NCBIfam" id="TIGR02964">
    <property type="entry name" value="xanthine_xdhC"/>
    <property type="match status" value="1"/>
</dbReference>
<dbReference type="Gene3D" id="3.40.50.720">
    <property type="entry name" value="NAD(P)-binding Rossmann-like Domain"/>
    <property type="match status" value="1"/>
</dbReference>
<name>A0A3B0S914_9ZZZZ</name>
<evidence type="ECO:0000313" key="3">
    <source>
        <dbReference type="EMBL" id="VAV97366.1"/>
    </source>
</evidence>
<dbReference type="AlphaFoldDB" id="A0A3B0S914"/>
<feature type="domain" description="XdhC- CoxI" evidence="1">
    <location>
        <begin position="14"/>
        <end position="74"/>
    </location>
</feature>
<gene>
    <name evidence="3" type="ORF">MNBD_ALPHA01-1792</name>
</gene>
<evidence type="ECO:0000259" key="2">
    <source>
        <dbReference type="Pfam" id="PF13478"/>
    </source>
</evidence>
<dbReference type="Pfam" id="PF13478">
    <property type="entry name" value="XdhC_C"/>
    <property type="match status" value="1"/>
</dbReference>
<protein>
    <submittedName>
        <fullName evidence="3">Xanthine and CO dehydrogenases maturation factor, XdhC/CoxF family</fullName>
    </submittedName>
</protein>